<organism evidence="4 5">
    <name type="scientific">Legionella pneumophila subsp. pascullei</name>
    <dbReference type="NCBI Taxonomy" id="91890"/>
    <lineage>
        <taxon>Bacteria</taxon>
        <taxon>Pseudomonadati</taxon>
        <taxon>Pseudomonadota</taxon>
        <taxon>Gammaproteobacteria</taxon>
        <taxon>Legionellales</taxon>
        <taxon>Legionellaceae</taxon>
        <taxon>Legionella</taxon>
    </lineage>
</organism>
<dbReference type="InterPro" id="IPR002656">
    <property type="entry name" value="Acyl_transf_3_dom"/>
</dbReference>
<dbReference type="GO" id="GO:0016020">
    <property type="term" value="C:membrane"/>
    <property type="evidence" value="ECO:0007669"/>
    <property type="project" value="TreeGrafter"/>
</dbReference>
<dbReference type="Proteomes" id="UP000249566">
    <property type="component" value="Chromosome 1"/>
</dbReference>
<gene>
    <name evidence="4" type="primary">oatA_2</name>
    <name evidence="4" type="ORF">NCTC12272_02905</name>
</gene>
<dbReference type="GO" id="GO:0009103">
    <property type="term" value="P:lipopolysaccharide biosynthetic process"/>
    <property type="evidence" value="ECO:0007669"/>
    <property type="project" value="TreeGrafter"/>
</dbReference>
<feature type="transmembrane region" description="Helical" evidence="1">
    <location>
        <begin position="166"/>
        <end position="185"/>
    </location>
</feature>
<evidence type="ECO:0000259" key="3">
    <source>
        <dbReference type="Pfam" id="PF19040"/>
    </source>
</evidence>
<dbReference type="PANTHER" id="PTHR23028:SF53">
    <property type="entry name" value="ACYL_TRANSF_3 DOMAIN-CONTAINING PROTEIN"/>
    <property type="match status" value="1"/>
</dbReference>
<dbReference type="PANTHER" id="PTHR23028">
    <property type="entry name" value="ACETYLTRANSFERASE"/>
    <property type="match status" value="1"/>
</dbReference>
<reference evidence="4 5" key="1">
    <citation type="submission" date="2018-06" db="EMBL/GenBank/DDBJ databases">
        <authorList>
            <consortium name="Pathogen Informatics"/>
            <person name="Doyle S."/>
        </authorList>
    </citation>
    <scope>NUCLEOTIDE SEQUENCE [LARGE SCALE GENOMIC DNA]</scope>
    <source>
        <strain evidence="4 5">NCTC12272</strain>
    </source>
</reference>
<name>A0AAX2J0H8_LEGPN</name>
<dbReference type="InterPro" id="IPR050879">
    <property type="entry name" value="Acyltransferase_3"/>
</dbReference>
<dbReference type="GO" id="GO:0016747">
    <property type="term" value="F:acyltransferase activity, transferring groups other than amino-acyl groups"/>
    <property type="evidence" value="ECO:0007669"/>
    <property type="project" value="InterPro"/>
</dbReference>
<feature type="domain" description="Acyltransferase 3" evidence="2">
    <location>
        <begin position="6"/>
        <end position="326"/>
    </location>
</feature>
<evidence type="ECO:0000256" key="1">
    <source>
        <dbReference type="SAM" id="Phobius"/>
    </source>
</evidence>
<sequence length="659" mass="76424">MNYRPDIDGLRAIAILLVLIYHGGLSLFPSGFIGVDVFFVISGFLITSIIHESLNQNDFSFFDFYNRRLWRLQPVFVALIVVTTLLSLLFYLPDDLIEFSRSARKTSLFISNLFFNKTTTGYFSPDTHQLPLLHTWSLSIEWQCYLILPLVMYGLYRFLNKEKVIYVVYGATILFFLLTLHYSRVVPAQTYYQFSSRIFEFLIGSCIALSPRIEFSINKSILVILGLSALFFIIYTATLDNILLGYPNWHALFVCLATGLLIALGKNFPSLSIVNTLSFRPLVFIGVLSYSLYIWHWVVFSILRYQNIEERSEILFLAYSIIFILAYLSWRYIEKPTKRFRHIPFRYTVVILLLLPVLFSHLSSFVIKLHSGYPQRFNQELVRVYKQLKDRESPYRTLCIDNTSADNESKCKIGAKEQDGKTGLMIGDSFSNHYWGFMDVLGKAAGVSILAQGTSSCISLPGIYLYDWWHFKDNIYQNCYEQTEKYYRMIQENHYDYVIIGQVWSNYVSAHIINQLGDDYSAELTKKRLANALDRALGVIISSGAKPVLIKSTALTHGNLHQCFFKHIKLRQSYNSEECRFTLSSSDNEIWLNQLFDNMRKKYPQLVIIDPKKVQCRDNVCYSDLNGIPVYRDEGHITDYASYQLGYLYLQKFENPLIS</sequence>
<accession>A0AAX2J0H8</accession>
<keyword evidence="4" id="KW-0808">Transferase</keyword>
<dbReference type="EMBL" id="LS483412">
    <property type="protein sequence ID" value="SQG91680.1"/>
    <property type="molecule type" value="Genomic_DNA"/>
</dbReference>
<feature type="transmembrane region" description="Helical" evidence="1">
    <location>
        <begin position="75"/>
        <end position="92"/>
    </location>
</feature>
<keyword evidence="1" id="KW-0812">Transmembrane</keyword>
<feature type="transmembrane region" description="Helical" evidence="1">
    <location>
        <begin position="281"/>
        <end position="302"/>
    </location>
</feature>
<evidence type="ECO:0000313" key="5">
    <source>
        <dbReference type="Proteomes" id="UP000249566"/>
    </source>
</evidence>
<dbReference type="Pfam" id="PF19040">
    <property type="entry name" value="SGNH"/>
    <property type="match status" value="1"/>
</dbReference>
<feature type="transmembrane region" description="Helical" evidence="1">
    <location>
        <begin position="345"/>
        <end position="367"/>
    </location>
</feature>
<keyword evidence="4" id="KW-0012">Acyltransferase</keyword>
<keyword evidence="1" id="KW-1133">Transmembrane helix</keyword>
<feature type="transmembrane region" description="Helical" evidence="1">
    <location>
        <begin position="12"/>
        <end position="31"/>
    </location>
</feature>
<feature type="transmembrane region" description="Helical" evidence="1">
    <location>
        <begin position="191"/>
        <end position="209"/>
    </location>
</feature>
<dbReference type="EC" id="2.3.1.-" evidence="4"/>
<dbReference type="InterPro" id="IPR043968">
    <property type="entry name" value="SGNH"/>
</dbReference>
<proteinExistence type="predicted"/>
<feature type="domain" description="SGNH" evidence="3">
    <location>
        <begin position="405"/>
        <end position="649"/>
    </location>
</feature>
<keyword evidence="1" id="KW-0472">Membrane</keyword>
<feature type="transmembrane region" description="Helical" evidence="1">
    <location>
        <begin position="249"/>
        <end position="269"/>
    </location>
</feature>
<dbReference type="Pfam" id="PF01757">
    <property type="entry name" value="Acyl_transf_3"/>
    <property type="match status" value="1"/>
</dbReference>
<evidence type="ECO:0000259" key="2">
    <source>
        <dbReference type="Pfam" id="PF01757"/>
    </source>
</evidence>
<dbReference type="AlphaFoldDB" id="A0AAX2J0H8"/>
<feature type="transmembrane region" description="Helical" evidence="1">
    <location>
        <begin position="221"/>
        <end position="237"/>
    </location>
</feature>
<protein>
    <submittedName>
        <fullName evidence="4">Acyltransferase</fullName>
        <ecNumber evidence="4">2.3.1.-</ecNumber>
    </submittedName>
</protein>
<dbReference type="RefSeq" id="WP_027222927.1">
    <property type="nucleotide sequence ID" value="NZ_CAAAIJ010000002.1"/>
</dbReference>
<feature type="transmembrane region" description="Helical" evidence="1">
    <location>
        <begin position="314"/>
        <end position="333"/>
    </location>
</feature>
<evidence type="ECO:0000313" key="4">
    <source>
        <dbReference type="EMBL" id="SQG91680.1"/>
    </source>
</evidence>